<protein>
    <submittedName>
        <fullName evidence="1">Uncharacterized protein</fullName>
    </submittedName>
</protein>
<dbReference type="Proteomes" id="UP000694422">
    <property type="component" value="Unplaced"/>
</dbReference>
<sequence>SNILYHTKYLVESAIGAPHLYHQLLHLLFSLVRAGSPPPRGGQRALKAWVNSSVKNVSEKMWERNSGTGSGVGRAGWTCAGSVEGGKARRAVTGRAA</sequence>
<name>A0A8C9PWR5_SPEDA</name>
<proteinExistence type="predicted"/>
<keyword evidence="2" id="KW-1185">Reference proteome</keyword>
<dbReference type="AlphaFoldDB" id="A0A8C9PWR5"/>
<reference evidence="1" key="1">
    <citation type="submission" date="2025-08" db="UniProtKB">
        <authorList>
            <consortium name="Ensembl"/>
        </authorList>
    </citation>
    <scope>IDENTIFICATION</scope>
</reference>
<organism evidence="1 2">
    <name type="scientific">Spermophilus dauricus</name>
    <name type="common">Daurian ground squirrel</name>
    <dbReference type="NCBI Taxonomy" id="99837"/>
    <lineage>
        <taxon>Eukaryota</taxon>
        <taxon>Metazoa</taxon>
        <taxon>Chordata</taxon>
        <taxon>Craniata</taxon>
        <taxon>Vertebrata</taxon>
        <taxon>Euteleostomi</taxon>
        <taxon>Mammalia</taxon>
        <taxon>Eutheria</taxon>
        <taxon>Euarchontoglires</taxon>
        <taxon>Glires</taxon>
        <taxon>Rodentia</taxon>
        <taxon>Sciuromorpha</taxon>
        <taxon>Sciuridae</taxon>
        <taxon>Xerinae</taxon>
        <taxon>Marmotini</taxon>
        <taxon>Spermophilus</taxon>
    </lineage>
</organism>
<dbReference type="Ensembl" id="ENSSDAT00000016146.1">
    <property type="protein sequence ID" value="ENSSDAP00000014249.1"/>
    <property type="gene ID" value="ENSSDAG00000012854.1"/>
</dbReference>
<reference evidence="1" key="2">
    <citation type="submission" date="2025-09" db="UniProtKB">
        <authorList>
            <consortium name="Ensembl"/>
        </authorList>
    </citation>
    <scope>IDENTIFICATION</scope>
</reference>
<accession>A0A8C9PWR5</accession>
<evidence type="ECO:0000313" key="2">
    <source>
        <dbReference type="Proteomes" id="UP000694422"/>
    </source>
</evidence>
<evidence type="ECO:0000313" key="1">
    <source>
        <dbReference type="Ensembl" id="ENSSDAP00000014249.1"/>
    </source>
</evidence>